<name>A0A3P1T2Q6_9ACTN</name>
<dbReference type="Pfam" id="PF13359">
    <property type="entry name" value="DDE_Tnp_4"/>
    <property type="match status" value="1"/>
</dbReference>
<feature type="domain" description="DDE Tnp4" evidence="4">
    <location>
        <begin position="28"/>
        <end position="138"/>
    </location>
</feature>
<accession>A0A3P1T2Q6</accession>
<keyword evidence="2" id="KW-0479">Metal-binding</keyword>
<comment type="caution">
    <text evidence="5">The sequence shown here is derived from an EMBL/GenBank/DDBJ whole genome shotgun (WGS) entry which is preliminary data.</text>
</comment>
<dbReference type="OrthoDB" id="3724576at2"/>
<comment type="cofactor">
    <cofactor evidence="1">
        <name>a divalent metal cation</name>
        <dbReference type="ChEBI" id="CHEBI:60240"/>
    </cofactor>
</comment>
<proteinExistence type="predicted"/>
<evidence type="ECO:0000313" key="6">
    <source>
        <dbReference type="Proteomes" id="UP000280819"/>
    </source>
</evidence>
<evidence type="ECO:0000256" key="3">
    <source>
        <dbReference type="SAM" id="MobiDB-lite"/>
    </source>
</evidence>
<dbReference type="EMBL" id="RQZG01000018">
    <property type="protein sequence ID" value="RRD03649.1"/>
    <property type="molecule type" value="Genomic_DNA"/>
</dbReference>
<dbReference type="GO" id="GO:0046872">
    <property type="term" value="F:metal ion binding"/>
    <property type="evidence" value="ECO:0007669"/>
    <property type="project" value="UniProtKB-KW"/>
</dbReference>
<evidence type="ECO:0000256" key="2">
    <source>
        <dbReference type="ARBA" id="ARBA00022723"/>
    </source>
</evidence>
<evidence type="ECO:0000313" key="5">
    <source>
        <dbReference type="EMBL" id="RRD03649.1"/>
    </source>
</evidence>
<organism evidence="5 6">
    <name type="scientific">Arachnia propionica</name>
    <dbReference type="NCBI Taxonomy" id="1750"/>
    <lineage>
        <taxon>Bacteria</taxon>
        <taxon>Bacillati</taxon>
        <taxon>Actinomycetota</taxon>
        <taxon>Actinomycetes</taxon>
        <taxon>Propionibacteriales</taxon>
        <taxon>Propionibacteriaceae</taxon>
        <taxon>Arachnia</taxon>
    </lineage>
</organism>
<gene>
    <name evidence="5" type="ORF">EII34_13730</name>
</gene>
<evidence type="ECO:0000259" key="4">
    <source>
        <dbReference type="Pfam" id="PF13359"/>
    </source>
</evidence>
<dbReference type="Proteomes" id="UP000280819">
    <property type="component" value="Unassembled WGS sequence"/>
</dbReference>
<sequence>MTEVLETVLVLTSGGLSEAIQQGHLLLVDGTYIPTGNRPASGQGAANHSGKRKLQCLSIQVAATDRGCLVAVSDPFPGARHDARVIQECGWSDLLAETAATWVADGAYAATTAMTPVKKKPNQPRVDWKEIQQNHRWSPRWNRALHRPPEELEDPQQRLPWTPH</sequence>
<dbReference type="InterPro" id="IPR027806">
    <property type="entry name" value="HARBI1_dom"/>
</dbReference>
<protein>
    <recommendedName>
        <fullName evidence="4">DDE Tnp4 domain-containing protein</fullName>
    </recommendedName>
</protein>
<evidence type="ECO:0000256" key="1">
    <source>
        <dbReference type="ARBA" id="ARBA00001968"/>
    </source>
</evidence>
<dbReference type="AlphaFoldDB" id="A0A3P1T2Q6"/>
<feature type="region of interest" description="Disordered" evidence="3">
    <location>
        <begin position="137"/>
        <end position="164"/>
    </location>
</feature>
<reference evidence="5 6" key="1">
    <citation type="submission" date="2018-11" db="EMBL/GenBank/DDBJ databases">
        <title>Genomes From Bacteria Associated with the Canine Oral Cavity: a Test Case for Automated Genome-Based Taxonomic Assignment.</title>
        <authorList>
            <person name="Coil D.A."/>
            <person name="Jospin G."/>
            <person name="Darling A.E."/>
            <person name="Wallis C."/>
            <person name="Davis I.J."/>
            <person name="Harris S."/>
            <person name="Eisen J.A."/>
            <person name="Holcombe L.J."/>
            <person name="O'Flynn C."/>
        </authorList>
    </citation>
    <scope>NUCLEOTIDE SEQUENCE [LARGE SCALE GENOMIC DNA]</scope>
    <source>
        <strain evidence="5 6">OH887_COT-365</strain>
    </source>
</reference>